<feature type="transmembrane region" description="Helical" evidence="6">
    <location>
        <begin position="63"/>
        <end position="84"/>
    </location>
</feature>
<feature type="transmembrane region" description="Helical" evidence="6">
    <location>
        <begin position="279"/>
        <end position="298"/>
    </location>
</feature>
<accession>A0A3D4S6Q3</accession>
<name>A0A3D4S6Q3_9ENTE</name>
<keyword evidence="3 6" id="KW-0812">Transmembrane</keyword>
<dbReference type="PANTHER" id="PTHR30482:SF10">
    <property type="entry name" value="HIGH-AFFINITY BRANCHED-CHAIN AMINO ACID TRANSPORT PROTEIN BRAE"/>
    <property type="match status" value="1"/>
</dbReference>
<dbReference type="EMBL" id="DQHO01000016">
    <property type="protein sequence ID" value="HCS93631.1"/>
    <property type="molecule type" value="Genomic_DNA"/>
</dbReference>
<evidence type="ECO:0000256" key="3">
    <source>
        <dbReference type="ARBA" id="ARBA00022692"/>
    </source>
</evidence>
<organism evidence="7 8">
    <name type="scientific">Bavariicoccus seileri</name>
    <dbReference type="NCBI Taxonomy" id="549685"/>
    <lineage>
        <taxon>Bacteria</taxon>
        <taxon>Bacillati</taxon>
        <taxon>Bacillota</taxon>
        <taxon>Bacilli</taxon>
        <taxon>Lactobacillales</taxon>
        <taxon>Enterococcaceae</taxon>
        <taxon>Bavariicoccus</taxon>
    </lineage>
</organism>
<comment type="caution">
    <text evidence="7">The sequence shown here is derived from an EMBL/GenBank/DDBJ whole genome shotgun (WGS) entry which is preliminary data.</text>
</comment>
<feature type="transmembrane region" description="Helical" evidence="6">
    <location>
        <begin position="242"/>
        <end position="267"/>
    </location>
</feature>
<dbReference type="AlphaFoldDB" id="A0A3D4S6Q3"/>
<feature type="transmembrane region" description="Helical" evidence="6">
    <location>
        <begin position="34"/>
        <end position="56"/>
    </location>
</feature>
<feature type="transmembrane region" description="Helical" evidence="6">
    <location>
        <begin position="155"/>
        <end position="175"/>
    </location>
</feature>
<keyword evidence="5 6" id="KW-0472">Membrane</keyword>
<dbReference type="Proteomes" id="UP000262195">
    <property type="component" value="Unassembled WGS sequence"/>
</dbReference>
<feature type="transmembrane region" description="Helical" evidence="6">
    <location>
        <begin position="205"/>
        <end position="222"/>
    </location>
</feature>
<evidence type="ECO:0000256" key="2">
    <source>
        <dbReference type="ARBA" id="ARBA00022475"/>
    </source>
</evidence>
<reference evidence="7 8" key="1">
    <citation type="journal article" date="2018" name="Nat. Biotechnol.">
        <title>A standardized bacterial taxonomy based on genome phylogeny substantially revises the tree of life.</title>
        <authorList>
            <person name="Parks D.H."/>
            <person name="Chuvochina M."/>
            <person name="Waite D.W."/>
            <person name="Rinke C."/>
            <person name="Skarshewski A."/>
            <person name="Chaumeil P.A."/>
            <person name="Hugenholtz P."/>
        </authorList>
    </citation>
    <scope>NUCLEOTIDE SEQUENCE [LARGE SCALE GENOMIC DNA]</scope>
    <source>
        <strain evidence="7">UBA11306</strain>
    </source>
</reference>
<evidence type="ECO:0000313" key="7">
    <source>
        <dbReference type="EMBL" id="HCS93631.1"/>
    </source>
</evidence>
<protein>
    <submittedName>
        <fullName evidence="7">Branched-chain amino acid ABC transporter permease</fullName>
    </submittedName>
</protein>
<dbReference type="RefSeq" id="WP_022797169.1">
    <property type="nucleotide sequence ID" value="NZ_JBQEAI010000123.1"/>
</dbReference>
<proteinExistence type="predicted"/>
<gene>
    <name evidence="7" type="ORF">DIW15_02835</name>
</gene>
<evidence type="ECO:0000256" key="5">
    <source>
        <dbReference type="ARBA" id="ARBA00023136"/>
    </source>
</evidence>
<dbReference type="Pfam" id="PF02653">
    <property type="entry name" value="BPD_transp_2"/>
    <property type="match status" value="1"/>
</dbReference>
<feature type="transmembrane region" description="Helical" evidence="6">
    <location>
        <begin position="90"/>
        <end position="110"/>
    </location>
</feature>
<keyword evidence="4 6" id="KW-1133">Transmembrane helix</keyword>
<dbReference type="CDD" id="cd06581">
    <property type="entry name" value="TM_PBP1_LivM_like"/>
    <property type="match status" value="1"/>
</dbReference>
<feature type="transmembrane region" description="Helical" evidence="6">
    <location>
        <begin position="117"/>
        <end position="135"/>
    </location>
</feature>
<dbReference type="STRING" id="1121105.GCA_000421665_01915"/>
<dbReference type="PANTHER" id="PTHR30482">
    <property type="entry name" value="HIGH-AFFINITY BRANCHED-CHAIN AMINO ACID TRANSPORT SYSTEM PERMEASE"/>
    <property type="match status" value="1"/>
</dbReference>
<dbReference type="GO" id="GO:0005886">
    <property type="term" value="C:plasma membrane"/>
    <property type="evidence" value="ECO:0007669"/>
    <property type="project" value="UniProtKB-SubCell"/>
</dbReference>
<dbReference type="InterPro" id="IPR043428">
    <property type="entry name" value="LivM-like"/>
</dbReference>
<evidence type="ECO:0000256" key="6">
    <source>
        <dbReference type="SAM" id="Phobius"/>
    </source>
</evidence>
<dbReference type="GO" id="GO:0015658">
    <property type="term" value="F:branched-chain amino acid transmembrane transporter activity"/>
    <property type="evidence" value="ECO:0007669"/>
    <property type="project" value="InterPro"/>
</dbReference>
<evidence type="ECO:0000256" key="4">
    <source>
        <dbReference type="ARBA" id="ARBA00022989"/>
    </source>
</evidence>
<keyword evidence="2" id="KW-1003">Cell membrane</keyword>
<sequence length="318" mass="34154">MKRNFKAILSWAIIIVIAYAAIFYLQWYGYINPFVMTTLVLIGINIMLASGLNLIIGFSGQFSLGHAGFMAIGSYSTAVVLLGMPTYLGLVLGLLLGIVLSGLVALLVGIPTLRLKGDYLAIATLGISEIIRVLIVNMDSITQGPSGLFGIPNLVTWPIVFVATVIVVVFLSNFINSASGRATLSIREDEIAAEAMGVNTTKYKVMAFVIGVCTASLAGGLYASYLQTIMPGDFSFMKSVDILIIVVFGGLGSLTGTVISATVLGIINMYLQSVGDLRMIIYSLALIIIMIFRPSGLLGTKELSLKRLFRKRERSDSQ</sequence>
<dbReference type="InterPro" id="IPR001851">
    <property type="entry name" value="ABC_transp_permease"/>
</dbReference>
<evidence type="ECO:0000256" key="1">
    <source>
        <dbReference type="ARBA" id="ARBA00004651"/>
    </source>
</evidence>
<feature type="transmembrane region" description="Helical" evidence="6">
    <location>
        <begin position="7"/>
        <end position="28"/>
    </location>
</feature>
<evidence type="ECO:0000313" key="8">
    <source>
        <dbReference type="Proteomes" id="UP000262195"/>
    </source>
</evidence>
<comment type="subcellular location">
    <subcellularLocation>
        <location evidence="1">Cell membrane</location>
        <topology evidence="1">Multi-pass membrane protein</topology>
    </subcellularLocation>
</comment>